<sequence length="81" mass="8679">SWLPRDLLQRQFLIGLKRGSTRASGSKSSFLDMKCLGCSKFSAAFSHAQLSIGSVLLCCTSLLEESALSGINNTILTKQGV</sequence>
<accession>A0A663MB32</accession>
<evidence type="ECO:0000256" key="4">
    <source>
        <dbReference type="ARBA" id="ARBA00022980"/>
    </source>
</evidence>
<keyword evidence="7" id="KW-1185">Reference proteome</keyword>
<dbReference type="InterPro" id="IPR023407">
    <property type="entry name" value="Ribosomal_eS27_Zn-bd_dom_sf"/>
</dbReference>
<evidence type="ECO:0000256" key="2">
    <source>
        <dbReference type="ARBA" id="ARBA00010919"/>
    </source>
</evidence>
<comment type="cofactor">
    <cofactor evidence="1">
        <name>Zn(2+)</name>
        <dbReference type="ChEBI" id="CHEBI:29105"/>
    </cofactor>
</comment>
<name>A0A663MB32_ATHCN</name>
<proteinExistence type="inferred from homology"/>
<evidence type="ECO:0000256" key="5">
    <source>
        <dbReference type="ARBA" id="ARBA00023274"/>
    </source>
</evidence>
<evidence type="ECO:0000256" key="1">
    <source>
        <dbReference type="ARBA" id="ARBA00001947"/>
    </source>
</evidence>
<reference evidence="6" key="1">
    <citation type="submission" date="2025-08" db="UniProtKB">
        <authorList>
            <consortium name="Ensembl"/>
        </authorList>
    </citation>
    <scope>IDENTIFICATION</scope>
</reference>
<dbReference type="AlphaFoldDB" id="A0A663MB32"/>
<dbReference type="Proteomes" id="UP000472269">
    <property type="component" value="Unplaced"/>
</dbReference>
<dbReference type="GO" id="GO:0005840">
    <property type="term" value="C:ribosome"/>
    <property type="evidence" value="ECO:0007669"/>
    <property type="project" value="UniProtKB-KW"/>
</dbReference>
<dbReference type="InterPro" id="IPR000592">
    <property type="entry name" value="Ribosomal_eS27"/>
</dbReference>
<dbReference type="Pfam" id="PF01667">
    <property type="entry name" value="Ribosomal_S27e"/>
    <property type="match status" value="1"/>
</dbReference>
<dbReference type="InterPro" id="IPR011332">
    <property type="entry name" value="Ribosomal_zn-bd"/>
</dbReference>
<dbReference type="SUPFAM" id="SSF57829">
    <property type="entry name" value="Zn-binding ribosomal proteins"/>
    <property type="match status" value="1"/>
</dbReference>
<reference evidence="6" key="2">
    <citation type="submission" date="2025-09" db="UniProtKB">
        <authorList>
            <consortium name="Ensembl"/>
        </authorList>
    </citation>
    <scope>IDENTIFICATION</scope>
</reference>
<dbReference type="Ensembl" id="ENSACUT00000009577.1">
    <property type="protein sequence ID" value="ENSACUP00000008967.1"/>
    <property type="gene ID" value="ENSACUG00000006084.1"/>
</dbReference>
<comment type="similarity">
    <text evidence="2">Belongs to the eukaryotic ribosomal protein eS27 family.</text>
</comment>
<keyword evidence="4" id="KW-0689">Ribosomal protein</keyword>
<evidence type="ECO:0000256" key="3">
    <source>
        <dbReference type="ARBA" id="ARBA00022833"/>
    </source>
</evidence>
<keyword evidence="3" id="KW-0862">Zinc</keyword>
<keyword evidence="5" id="KW-0687">Ribonucleoprotein</keyword>
<dbReference type="GO" id="GO:1990904">
    <property type="term" value="C:ribonucleoprotein complex"/>
    <property type="evidence" value="ECO:0007669"/>
    <property type="project" value="UniProtKB-KW"/>
</dbReference>
<dbReference type="GO" id="GO:0003735">
    <property type="term" value="F:structural constituent of ribosome"/>
    <property type="evidence" value="ECO:0007669"/>
    <property type="project" value="InterPro"/>
</dbReference>
<protein>
    <submittedName>
        <fullName evidence="6">Uncharacterized protein</fullName>
    </submittedName>
</protein>
<dbReference type="Gene3D" id="2.20.25.100">
    <property type="entry name" value="Zn-binding ribosomal proteins"/>
    <property type="match status" value="1"/>
</dbReference>
<evidence type="ECO:0000313" key="7">
    <source>
        <dbReference type="Proteomes" id="UP000472269"/>
    </source>
</evidence>
<evidence type="ECO:0000313" key="6">
    <source>
        <dbReference type="Ensembl" id="ENSACUP00000008967.1"/>
    </source>
</evidence>
<organism evidence="6 7">
    <name type="scientific">Athene cunicularia</name>
    <name type="common">Burrowing owl</name>
    <name type="synonym">Speotyto cunicularia</name>
    <dbReference type="NCBI Taxonomy" id="194338"/>
    <lineage>
        <taxon>Eukaryota</taxon>
        <taxon>Metazoa</taxon>
        <taxon>Chordata</taxon>
        <taxon>Craniata</taxon>
        <taxon>Vertebrata</taxon>
        <taxon>Euteleostomi</taxon>
        <taxon>Archelosauria</taxon>
        <taxon>Archosauria</taxon>
        <taxon>Dinosauria</taxon>
        <taxon>Saurischia</taxon>
        <taxon>Theropoda</taxon>
        <taxon>Coelurosauria</taxon>
        <taxon>Aves</taxon>
        <taxon>Neognathae</taxon>
        <taxon>Neoaves</taxon>
        <taxon>Telluraves</taxon>
        <taxon>Strigiformes</taxon>
        <taxon>Strigidae</taxon>
        <taxon>Athene</taxon>
    </lineage>
</organism>
<dbReference type="GO" id="GO:0006412">
    <property type="term" value="P:translation"/>
    <property type="evidence" value="ECO:0007669"/>
    <property type="project" value="InterPro"/>
</dbReference>